<sequence length="452" mass="49568">MFLTENKAKQMIQAVLEGHNRKNTPDWLKPLAEYLDEWADEELAVANGAVDVSRHISDLGQNALEFDERIHSLVANIQTLSAAIEEMSASASEVGSLGQDVLHQASNVNDYTQESSTALDEMEARLAEVDIALTQANEEMRALAEQTKRIETLTNTVNEISDQTNLLALNAAIEAARAGEAGRGFAVVADEVRQLAARSAGAAQEINGIVTEIINGSESVQERLGKSVTAVQASGESRERVADVIHKSRDSANQNFDQATSIASAAEEQSQVAHDMAEQVSSNSEDSDALASIFKGLMGALAPLREDTNNIFSNVRLITPCLVLASAKRDHVVWVDKLIRFAIFNEDAITEDEVKDHTQCRLGQFLASEKAKGLHQLKNSDRLINEVHPKVHKVGRELFKLAQDFHNKRIDPERYTAQSHELVDTLKASSSEVIDLLDALMREVEDHPDMAC</sequence>
<keyword evidence="2" id="KW-0812">Transmembrane</keyword>
<keyword evidence="3" id="KW-1133">Transmembrane helix</keyword>
<keyword evidence="11" id="KW-1185">Reference proteome</keyword>
<keyword evidence="5 7" id="KW-0807">Transducer</keyword>
<comment type="similarity">
    <text evidence="6">Belongs to the methyl-accepting chemotaxis (MCP) protein family.</text>
</comment>
<dbReference type="GO" id="GO:0004888">
    <property type="term" value="F:transmembrane signaling receptor activity"/>
    <property type="evidence" value="ECO:0007669"/>
    <property type="project" value="InterPro"/>
</dbReference>
<evidence type="ECO:0000256" key="6">
    <source>
        <dbReference type="ARBA" id="ARBA00029447"/>
    </source>
</evidence>
<dbReference type="OrthoDB" id="9808588at2"/>
<evidence type="ECO:0000256" key="1">
    <source>
        <dbReference type="ARBA" id="ARBA00004370"/>
    </source>
</evidence>
<dbReference type="SMART" id="SM00283">
    <property type="entry name" value="MA"/>
    <property type="match status" value="1"/>
</dbReference>
<keyword evidence="4" id="KW-0472">Membrane</keyword>
<dbReference type="EMBL" id="FOSC01000012">
    <property type="protein sequence ID" value="SFK23223.1"/>
    <property type="molecule type" value="Genomic_DNA"/>
</dbReference>
<dbReference type="GO" id="GO:0016020">
    <property type="term" value="C:membrane"/>
    <property type="evidence" value="ECO:0007669"/>
    <property type="project" value="UniProtKB-SubCell"/>
</dbReference>
<dbReference type="InterPro" id="IPR004089">
    <property type="entry name" value="MCPsignal_dom"/>
</dbReference>
<evidence type="ECO:0000256" key="2">
    <source>
        <dbReference type="ARBA" id="ARBA00022692"/>
    </source>
</evidence>
<dbReference type="InterPro" id="IPR004090">
    <property type="entry name" value="Chemotax_Me-accpt_rcpt"/>
</dbReference>
<feature type="domain" description="Methyl-accepting transducer" evidence="9">
    <location>
        <begin position="48"/>
        <end position="284"/>
    </location>
</feature>
<dbReference type="GO" id="GO:0007165">
    <property type="term" value="P:signal transduction"/>
    <property type="evidence" value="ECO:0007669"/>
    <property type="project" value="UniProtKB-KW"/>
</dbReference>
<evidence type="ECO:0000256" key="5">
    <source>
        <dbReference type="ARBA" id="ARBA00023224"/>
    </source>
</evidence>
<evidence type="ECO:0000256" key="4">
    <source>
        <dbReference type="ARBA" id="ARBA00023136"/>
    </source>
</evidence>
<evidence type="ECO:0000256" key="3">
    <source>
        <dbReference type="ARBA" id="ARBA00022989"/>
    </source>
</evidence>
<dbReference type="InterPro" id="IPR025991">
    <property type="entry name" value="Chemoreceptor_zinc-bind_dom"/>
</dbReference>
<evidence type="ECO:0000256" key="7">
    <source>
        <dbReference type="PROSITE-ProRule" id="PRU00284"/>
    </source>
</evidence>
<dbReference type="RefSeq" id="WP_091706404.1">
    <property type="nucleotide sequence ID" value="NZ_BMYN01000008.1"/>
</dbReference>
<dbReference type="Proteomes" id="UP000199445">
    <property type="component" value="Unassembled WGS sequence"/>
</dbReference>
<feature type="coiled-coil region" evidence="8">
    <location>
        <begin position="119"/>
        <end position="163"/>
    </location>
</feature>
<gene>
    <name evidence="10" type="ORF">SAMN05216429_112143</name>
</gene>
<keyword evidence="8" id="KW-0175">Coiled coil</keyword>
<reference evidence="10 11" key="1">
    <citation type="submission" date="2016-10" db="EMBL/GenBank/DDBJ databases">
        <authorList>
            <person name="de Groot N.N."/>
        </authorList>
    </citation>
    <scope>NUCLEOTIDE SEQUENCE [LARGE SCALE GENOMIC DNA]</scope>
    <source>
        <strain evidence="10 11">IBRC-M 10445</strain>
    </source>
</reference>
<evidence type="ECO:0000259" key="9">
    <source>
        <dbReference type="PROSITE" id="PS50111"/>
    </source>
</evidence>
<evidence type="ECO:0000313" key="10">
    <source>
        <dbReference type="EMBL" id="SFK23223.1"/>
    </source>
</evidence>
<dbReference type="PANTHER" id="PTHR32089:SF112">
    <property type="entry name" value="LYSOZYME-LIKE PROTEIN-RELATED"/>
    <property type="match status" value="1"/>
</dbReference>
<dbReference type="Pfam" id="PF00015">
    <property type="entry name" value="MCPsignal"/>
    <property type="match status" value="1"/>
</dbReference>
<dbReference type="Pfam" id="PF13682">
    <property type="entry name" value="CZB"/>
    <property type="match status" value="1"/>
</dbReference>
<protein>
    <submittedName>
        <fullName evidence="10">Methyl-accepting chemotaxis protein</fullName>
    </submittedName>
</protein>
<comment type="subcellular location">
    <subcellularLocation>
        <location evidence="1">Membrane</location>
    </subcellularLocation>
</comment>
<name>A0A1I3XUS2_9GAMM</name>
<evidence type="ECO:0000256" key="8">
    <source>
        <dbReference type="SAM" id="Coils"/>
    </source>
</evidence>
<proteinExistence type="inferred from homology"/>
<dbReference type="GO" id="GO:0006935">
    <property type="term" value="P:chemotaxis"/>
    <property type="evidence" value="ECO:0007669"/>
    <property type="project" value="InterPro"/>
</dbReference>
<dbReference type="Gene3D" id="1.20.120.30">
    <property type="entry name" value="Aspartate receptor, ligand-binding domain"/>
    <property type="match status" value="1"/>
</dbReference>
<dbReference type="PROSITE" id="PS50111">
    <property type="entry name" value="CHEMOTAXIS_TRANSDUC_2"/>
    <property type="match status" value="1"/>
</dbReference>
<organism evidence="10 11">
    <name type="scientific">Marinobacter persicus</name>
    <dbReference type="NCBI Taxonomy" id="930118"/>
    <lineage>
        <taxon>Bacteria</taxon>
        <taxon>Pseudomonadati</taxon>
        <taxon>Pseudomonadota</taxon>
        <taxon>Gammaproteobacteria</taxon>
        <taxon>Pseudomonadales</taxon>
        <taxon>Marinobacteraceae</taxon>
        <taxon>Marinobacter</taxon>
    </lineage>
</organism>
<dbReference type="Gene3D" id="1.10.287.950">
    <property type="entry name" value="Methyl-accepting chemotaxis protein"/>
    <property type="match status" value="1"/>
</dbReference>
<dbReference type="AlphaFoldDB" id="A0A1I3XUS2"/>
<dbReference type="PANTHER" id="PTHR32089">
    <property type="entry name" value="METHYL-ACCEPTING CHEMOTAXIS PROTEIN MCPB"/>
    <property type="match status" value="1"/>
</dbReference>
<dbReference type="SUPFAM" id="SSF58104">
    <property type="entry name" value="Methyl-accepting chemotaxis protein (MCP) signaling domain"/>
    <property type="match status" value="1"/>
</dbReference>
<accession>A0A1I3XUS2</accession>
<dbReference type="PRINTS" id="PR00260">
    <property type="entry name" value="CHEMTRNSDUCR"/>
</dbReference>
<evidence type="ECO:0000313" key="11">
    <source>
        <dbReference type="Proteomes" id="UP000199445"/>
    </source>
</evidence>